<keyword evidence="4" id="KW-0249">Electron transport</keyword>
<keyword evidence="4" id="KW-0485">Methanol utilization</keyword>
<evidence type="ECO:0000256" key="4">
    <source>
        <dbReference type="PIRNR" id="PIRNR000008"/>
    </source>
</evidence>
<keyword evidence="4" id="KW-0574">Periplasm</keyword>
<dbReference type="GO" id="GO:0015945">
    <property type="term" value="P:methanol metabolic process"/>
    <property type="evidence" value="ECO:0007669"/>
    <property type="project" value="UniProtKB-UniRule"/>
</dbReference>
<dbReference type="Proteomes" id="UP000249577">
    <property type="component" value="Unassembled WGS sequence"/>
</dbReference>
<dbReference type="Pfam" id="PF13442">
    <property type="entry name" value="Cytochrome_CBB3"/>
    <property type="match status" value="1"/>
</dbReference>
<comment type="subcellular location">
    <subcellularLocation>
        <location evidence="4">Periplasm</location>
    </subcellularLocation>
</comment>
<evidence type="ECO:0000256" key="3">
    <source>
        <dbReference type="ARBA" id="ARBA00023004"/>
    </source>
</evidence>
<feature type="region of interest" description="Disordered" evidence="7">
    <location>
        <begin position="168"/>
        <end position="191"/>
    </location>
</feature>
<dbReference type="SUPFAM" id="SSF46626">
    <property type="entry name" value="Cytochrome c"/>
    <property type="match status" value="1"/>
</dbReference>
<organism evidence="10 11">
    <name type="scientific">Ancylobacter novellus</name>
    <name type="common">Thiobacillus novellus</name>
    <dbReference type="NCBI Taxonomy" id="921"/>
    <lineage>
        <taxon>Bacteria</taxon>
        <taxon>Pseudomonadati</taxon>
        <taxon>Pseudomonadota</taxon>
        <taxon>Alphaproteobacteria</taxon>
        <taxon>Hyphomicrobiales</taxon>
        <taxon>Xanthobacteraceae</taxon>
        <taxon>Ancylobacter</taxon>
    </lineage>
</organism>
<evidence type="ECO:0000259" key="9">
    <source>
        <dbReference type="PROSITE" id="PS51007"/>
    </source>
</evidence>
<feature type="binding site" description="axial binding residue" evidence="6">
    <location>
        <position position="87"/>
    </location>
    <ligand>
        <name>heme c</name>
        <dbReference type="ChEBI" id="CHEBI:61717"/>
    </ligand>
    <ligandPart>
        <name>Fe</name>
        <dbReference type="ChEBI" id="CHEBI:18248"/>
    </ligandPart>
</feature>
<dbReference type="AlphaFoldDB" id="A0A2W5MJS7"/>
<keyword evidence="3 4" id="KW-0408">Iron</keyword>
<keyword evidence="4" id="KW-0813">Transport</keyword>
<proteinExistence type="predicted"/>
<feature type="signal peptide" evidence="8">
    <location>
        <begin position="1"/>
        <end position="26"/>
    </location>
</feature>
<dbReference type="GO" id="GO:0005506">
    <property type="term" value="F:iron ion binding"/>
    <property type="evidence" value="ECO:0007669"/>
    <property type="project" value="UniProtKB-UniRule"/>
</dbReference>
<gene>
    <name evidence="10" type="primary">moxG</name>
    <name evidence="10" type="ORF">DI565_14265</name>
</gene>
<accession>A0A2W5MJS7</accession>
<evidence type="ECO:0000256" key="5">
    <source>
        <dbReference type="PIRSR" id="PIRSR000008-1"/>
    </source>
</evidence>
<dbReference type="InterPro" id="IPR009056">
    <property type="entry name" value="Cyt_c-like_dom"/>
</dbReference>
<feature type="domain" description="Cytochrome c" evidence="9">
    <location>
        <begin position="70"/>
        <end position="150"/>
    </location>
</feature>
<evidence type="ECO:0000313" key="11">
    <source>
        <dbReference type="Proteomes" id="UP000249577"/>
    </source>
</evidence>
<comment type="function">
    <text evidence="4">Electron acceptor for MDH. Acts in methanol oxidation.</text>
</comment>
<name>A0A2W5MJS7_ANCNO</name>
<dbReference type="InterPro" id="IPR036909">
    <property type="entry name" value="Cyt_c-like_dom_sf"/>
</dbReference>
<evidence type="ECO:0000256" key="7">
    <source>
        <dbReference type="SAM" id="MobiDB-lite"/>
    </source>
</evidence>
<dbReference type="GO" id="GO:0020037">
    <property type="term" value="F:heme binding"/>
    <property type="evidence" value="ECO:0007669"/>
    <property type="project" value="UniProtKB-UniRule"/>
</dbReference>
<keyword evidence="2 4" id="KW-0479">Metal-binding</keyword>
<dbReference type="PIRSF" id="PIRSF000008">
    <property type="entry name" value="Cytochrome_c551i"/>
    <property type="match status" value="1"/>
</dbReference>
<feature type="binding site" description="covalent" evidence="5">
    <location>
        <position position="86"/>
    </location>
    <ligand>
        <name>heme c</name>
        <dbReference type="ChEBI" id="CHEBI:61717"/>
    </ligand>
</feature>
<dbReference type="InterPro" id="IPR009153">
    <property type="entry name" value="Cyt_cL"/>
</dbReference>
<dbReference type="PROSITE" id="PS51007">
    <property type="entry name" value="CYTC"/>
    <property type="match status" value="1"/>
</dbReference>
<keyword evidence="8" id="KW-0732">Signal</keyword>
<comment type="caution">
    <text evidence="10">The sequence shown here is derived from an EMBL/GenBank/DDBJ whole genome shotgun (WGS) entry which is preliminary data.</text>
</comment>
<dbReference type="GO" id="GO:0009055">
    <property type="term" value="F:electron transfer activity"/>
    <property type="evidence" value="ECO:0007669"/>
    <property type="project" value="UniProtKB-UniRule"/>
</dbReference>
<reference evidence="10 11" key="1">
    <citation type="submission" date="2017-08" db="EMBL/GenBank/DDBJ databases">
        <title>Infants hospitalized years apart are colonized by the same room-sourced microbial strains.</title>
        <authorList>
            <person name="Brooks B."/>
            <person name="Olm M.R."/>
            <person name="Firek B.A."/>
            <person name="Baker R."/>
            <person name="Thomas B.C."/>
            <person name="Morowitz M.J."/>
            <person name="Banfield J.F."/>
        </authorList>
    </citation>
    <scope>NUCLEOTIDE SEQUENCE [LARGE SCALE GENOMIC DNA]</scope>
    <source>
        <strain evidence="10">S2_005_003_R2_43</strain>
    </source>
</reference>
<dbReference type="GO" id="GO:0042597">
    <property type="term" value="C:periplasmic space"/>
    <property type="evidence" value="ECO:0007669"/>
    <property type="project" value="UniProtKB-SubCell"/>
</dbReference>
<evidence type="ECO:0000313" key="10">
    <source>
        <dbReference type="EMBL" id="PZQ13700.1"/>
    </source>
</evidence>
<evidence type="ECO:0000256" key="1">
    <source>
        <dbReference type="ARBA" id="ARBA00022617"/>
    </source>
</evidence>
<dbReference type="Gene3D" id="1.10.760.10">
    <property type="entry name" value="Cytochrome c-like domain"/>
    <property type="match status" value="1"/>
</dbReference>
<comment type="PTM">
    <text evidence="5">Binds 1 heme c group covalently per subunit.</text>
</comment>
<feature type="chain" id="PRO_5015946199" description="Cytochrome c-L" evidence="8">
    <location>
        <begin position="27"/>
        <end position="191"/>
    </location>
</feature>
<evidence type="ECO:0000256" key="6">
    <source>
        <dbReference type="PIRSR" id="PIRSR000008-2"/>
    </source>
</evidence>
<protein>
    <recommendedName>
        <fullName evidence="4">Cytochrome c-L</fullName>
    </recommendedName>
</protein>
<dbReference type="EMBL" id="QFPN01000007">
    <property type="protein sequence ID" value="PZQ13700.1"/>
    <property type="molecule type" value="Genomic_DNA"/>
</dbReference>
<keyword evidence="1 4" id="KW-0349">Heme</keyword>
<dbReference type="NCBIfam" id="TIGR03872">
    <property type="entry name" value="cytochrome_MoxG"/>
    <property type="match status" value="1"/>
</dbReference>
<feature type="binding site" description="covalent" evidence="5">
    <location>
        <position position="83"/>
    </location>
    <ligand>
        <name>heme c</name>
        <dbReference type="ChEBI" id="CHEBI:61717"/>
    </ligand>
</feature>
<evidence type="ECO:0000256" key="2">
    <source>
        <dbReference type="ARBA" id="ARBA00022723"/>
    </source>
</evidence>
<sequence length="191" mass="20112">MNITHLFKAAAAAVALLAIAAPAAHAEITLNNTVTGEPLNLADAPDDGKDVAGFKEFMQTGKNPYVGKQDCLAKGEELFNGACSGCHGHLAEGKIGPGLNDAYWTYPQNVTDKGMFETVFGGASGQMGPMYNSVNVDEMLIAMAWIRHLYTGDPEKAEWLEASARKALKPYDGSKPPAPGPDAPAECKMGG</sequence>
<evidence type="ECO:0000256" key="8">
    <source>
        <dbReference type="SAM" id="SignalP"/>
    </source>
</evidence>